<comment type="caution">
    <text evidence="2">The sequence shown here is derived from an EMBL/GenBank/DDBJ whole genome shotgun (WGS) entry which is preliminary data.</text>
</comment>
<evidence type="ECO:0000313" key="2">
    <source>
        <dbReference type="EMBL" id="MCM2373588.1"/>
    </source>
</evidence>
<keyword evidence="3" id="KW-1185">Reference proteome</keyword>
<gene>
    <name evidence="2" type="ORF">NB063_23495</name>
</gene>
<dbReference type="EMBL" id="JAMQBK010000062">
    <property type="protein sequence ID" value="MCM2373588.1"/>
    <property type="molecule type" value="Genomic_DNA"/>
</dbReference>
<name>A0ABT0U9D7_9BACT</name>
<evidence type="ECO:0000256" key="1">
    <source>
        <dbReference type="SAM" id="SignalP"/>
    </source>
</evidence>
<organism evidence="2 3">
    <name type="scientific">Aporhodopirellula aestuarii</name>
    <dbReference type="NCBI Taxonomy" id="2950107"/>
    <lineage>
        <taxon>Bacteria</taxon>
        <taxon>Pseudomonadati</taxon>
        <taxon>Planctomycetota</taxon>
        <taxon>Planctomycetia</taxon>
        <taxon>Pirellulales</taxon>
        <taxon>Pirellulaceae</taxon>
        <taxon>Aporhodopirellula</taxon>
    </lineage>
</organism>
<sequence>MRFLLLALAVLAASLPSSCFASEPQAVALEAVTKLFVNHDLGAFRSFVADEAVQGDLAPGSAVSKLNKQRSEKLASVELAQIIFFRKADMDELEDSYPDDLWPRVRKHIGDQQGVLVKLALKGDLAERARAAGKDPRDVAMMTFVVSSEERPKIVHVDDN</sequence>
<proteinExistence type="predicted"/>
<keyword evidence="1" id="KW-0732">Signal</keyword>
<protein>
    <submittedName>
        <fullName evidence="2">Uncharacterized protein</fullName>
    </submittedName>
</protein>
<accession>A0ABT0U9D7</accession>
<feature type="signal peptide" evidence="1">
    <location>
        <begin position="1"/>
        <end position="21"/>
    </location>
</feature>
<reference evidence="2 3" key="1">
    <citation type="journal article" date="2022" name="Syst. Appl. Microbiol.">
        <title>Rhodopirellula aestuarii sp. nov., a novel member of the genus Rhodopirellula isolated from brackish sediments collected in the Tagus River estuary, Portugal.</title>
        <authorList>
            <person name="Vitorino I.R."/>
            <person name="Klimek D."/>
            <person name="Calusinska M."/>
            <person name="Lobo-da-Cunha A."/>
            <person name="Vasconcelos V."/>
            <person name="Lage O.M."/>
        </authorList>
    </citation>
    <scope>NUCLEOTIDE SEQUENCE [LARGE SCALE GENOMIC DNA]</scope>
    <source>
        <strain evidence="2 3">ICT_H3.1</strain>
    </source>
</reference>
<feature type="chain" id="PRO_5045091444" evidence="1">
    <location>
        <begin position="22"/>
        <end position="160"/>
    </location>
</feature>
<dbReference type="RefSeq" id="WP_250931341.1">
    <property type="nucleotide sequence ID" value="NZ_JAMQBK010000062.1"/>
</dbReference>
<dbReference type="Proteomes" id="UP001202961">
    <property type="component" value="Unassembled WGS sequence"/>
</dbReference>
<evidence type="ECO:0000313" key="3">
    <source>
        <dbReference type="Proteomes" id="UP001202961"/>
    </source>
</evidence>